<keyword evidence="4" id="KW-1185">Reference proteome</keyword>
<dbReference type="PANTHER" id="PTHR35826">
    <property type="entry name" value="PROTEIN ATP6V1FNB-LIKE"/>
    <property type="match status" value="1"/>
</dbReference>
<evidence type="ECO:0000256" key="1">
    <source>
        <dbReference type="SAM" id="MobiDB-lite"/>
    </source>
</evidence>
<evidence type="ECO:0000313" key="4">
    <source>
        <dbReference type="Proteomes" id="UP000789524"/>
    </source>
</evidence>
<accession>A0A8J2QKB8</accession>
<comment type="caution">
    <text evidence="3">The sequence shown here is derived from an EMBL/GenBank/DDBJ whole genome shotgun (WGS) entry which is preliminary data.</text>
</comment>
<organism evidence="3 4">
    <name type="scientific">Danaus chrysippus</name>
    <name type="common">African queen</name>
    <dbReference type="NCBI Taxonomy" id="151541"/>
    <lineage>
        <taxon>Eukaryota</taxon>
        <taxon>Metazoa</taxon>
        <taxon>Ecdysozoa</taxon>
        <taxon>Arthropoda</taxon>
        <taxon>Hexapoda</taxon>
        <taxon>Insecta</taxon>
        <taxon>Pterygota</taxon>
        <taxon>Neoptera</taxon>
        <taxon>Endopterygota</taxon>
        <taxon>Lepidoptera</taxon>
        <taxon>Glossata</taxon>
        <taxon>Ditrysia</taxon>
        <taxon>Papilionoidea</taxon>
        <taxon>Nymphalidae</taxon>
        <taxon>Danainae</taxon>
        <taxon>Danaini</taxon>
        <taxon>Danaina</taxon>
        <taxon>Danaus</taxon>
        <taxon>Anosia</taxon>
    </lineage>
</organism>
<proteinExistence type="predicted"/>
<protein>
    <submittedName>
        <fullName evidence="3">(African queen) hypothetical protein</fullName>
    </submittedName>
</protein>
<evidence type="ECO:0000313" key="3">
    <source>
        <dbReference type="EMBL" id="CAG9564785.1"/>
    </source>
</evidence>
<name>A0A8J2QKB8_9NEOP</name>
<evidence type="ECO:0000259" key="2">
    <source>
        <dbReference type="Pfam" id="PF22589"/>
    </source>
</evidence>
<dbReference type="OrthoDB" id="410807at2759"/>
<gene>
    <name evidence="3" type="ORF">DCHRY22_LOCUS5725</name>
</gene>
<dbReference type="Proteomes" id="UP000789524">
    <property type="component" value="Unassembled WGS sequence"/>
</dbReference>
<dbReference type="Pfam" id="PF22589">
    <property type="entry name" value="SPMIP1"/>
    <property type="match status" value="1"/>
</dbReference>
<reference evidence="3" key="1">
    <citation type="submission" date="2021-09" db="EMBL/GenBank/DDBJ databases">
        <authorList>
            <person name="Martin H S."/>
        </authorList>
    </citation>
    <scope>NUCLEOTIDE SEQUENCE</scope>
</reference>
<dbReference type="EMBL" id="CAKASE010000051">
    <property type="protein sequence ID" value="CAG9564785.1"/>
    <property type="molecule type" value="Genomic_DNA"/>
</dbReference>
<dbReference type="InterPro" id="IPR054323">
    <property type="entry name" value="SPMIP1_C"/>
</dbReference>
<dbReference type="PANTHER" id="PTHR35826:SF1">
    <property type="entry name" value="PROTEIN ATP6V1FNB-LIKE"/>
    <property type="match status" value="1"/>
</dbReference>
<sequence length="225" mass="25885">MPLVDITNPAVIIFLIENYEKENRLRLNWIHKHWDQIQQAATLTREPTNYFETDVISHNMVGGLATITRDHIVAGYNRRKKPLRDGTFIPGVENLRQGHSIIDVGLADGDDPRLTRPNTDLSIDPVMRPVEPEVTEIIYKPKPEFGKDTYLAKRAKVSPEKKYYFAECSNNQYGWRLKDSELRQKPLYGRCWHLTKALRSRVGPKPDPPHYKPSDIPGRSNCVGI</sequence>
<dbReference type="AlphaFoldDB" id="A0A8J2QKB8"/>
<feature type="domain" description="Sperm microtubule inner protein 1 C-terminal" evidence="2">
    <location>
        <begin position="114"/>
        <end position="208"/>
    </location>
</feature>
<feature type="region of interest" description="Disordered" evidence="1">
    <location>
        <begin position="203"/>
        <end position="225"/>
    </location>
</feature>